<dbReference type="InterPro" id="IPR011527">
    <property type="entry name" value="ABC1_TM_dom"/>
</dbReference>
<keyword evidence="6 12" id="KW-0067">ATP-binding</keyword>
<dbReference type="InterPro" id="IPR039421">
    <property type="entry name" value="Type_1_exporter"/>
</dbReference>
<protein>
    <submittedName>
        <fullName evidence="12">ABC transporter ATP-binding protein</fullName>
    </submittedName>
</protein>
<evidence type="ECO:0000256" key="8">
    <source>
        <dbReference type="ARBA" id="ARBA00023136"/>
    </source>
</evidence>
<dbReference type="InterPro" id="IPR027417">
    <property type="entry name" value="P-loop_NTPase"/>
</dbReference>
<evidence type="ECO:0000256" key="7">
    <source>
        <dbReference type="ARBA" id="ARBA00022989"/>
    </source>
</evidence>
<feature type="transmembrane region" description="Helical" evidence="9">
    <location>
        <begin position="273"/>
        <end position="291"/>
    </location>
</feature>
<name>A0A3B7QZ96_9BACT</name>
<evidence type="ECO:0000259" key="10">
    <source>
        <dbReference type="PROSITE" id="PS50893"/>
    </source>
</evidence>
<dbReference type="GO" id="GO:0140359">
    <property type="term" value="F:ABC-type transporter activity"/>
    <property type="evidence" value="ECO:0007669"/>
    <property type="project" value="InterPro"/>
</dbReference>
<accession>A0A3B7QZ96</accession>
<feature type="domain" description="ABC transporter" evidence="10">
    <location>
        <begin position="362"/>
        <end position="590"/>
    </location>
</feature>
<feature type="transmembrane region" description="Helical" evidence="9">
    <location>
        <begin position="27"/>
        <end position="60"/>
    </location>
</feature>
<dbReference type="GO" id="GO:0005524">
    <property type="term" value="F:ATP binding"/>
    <property type="evidence" value="ECO:0007669"/>
    <property type="project" value="UniProtKB-KW"/>
</dbReference>
<evidence type="ECO:0000256" key="2">
    <source>
        <dbReference type="ARBA" id="ARBA00022448"/>
    </source>
</evidence>
<comment type="subcellular location">
    <subcellularLocation>
        <location evidence="1">Cell membrane</location>
        <topology evidence="1">Multi-pass membrane protein</topology>
    </subcellularLocation>
</comment>
<organism evidence="12 13">
    <name type="scientific">Hymenobacter oligotrophus</name>
    <dbReference type="NCBI Taxonomy" id="2319843"/>
    <lineage>
        <taxon>Bacteria</taxon>
        <taxon>Pseudomonadati</taxon>
        <taxon>Bacteroidota</taxon>
        <taxon>Cytophagia</taxon>
        <taxon>Cytophagales</taxon>
        <taxon>Hymenobacteraceae</taxon>
        <taxon>Hymenobacter</taxon>
    </lineage>
</organism>
<keyword evidence="2" id="KW-0813">Transport</keyword>
<dbReference type="PANTHER" id="PTHR24221:SF654">
    <property type="entry name" value="ATP-BINDING CASSETTE SUB-FAMILY B MEMBER 6"/>
    <property type="match status" value="1"/>
</dbReference>
<feature type="transmembrane region" description="Helical" evidence="9">
    <location>
        <begin position="161"/>
        <end position="179"/>
    </location>
</feature>
<keyword evidence="8 9" id="KW-0472">Membrane</keyword>
<proteinExistence type="predicted"/>
<dbReference type="InterPro" id="IPR017871">
    <property type="entry name" value="ABC_transporter-like_CS"/>
</dbReference>
<feature type="transmembrane region" description="Helical" evidence="9">
    <location>
        <begin position="80"/>
        <end position="99"/>
    </location>
</feature>
<dbReference type="EMBL" id="CP032317">
    <property type="protein sequence ID" value="AYA37194.1"/>
    <property type="molecule type" value="Genomic_DNA"/>
</dbReference>
<evidence type="ECO:0000256" key="6">
    <source>
        <dbReference type="ARBA" id="ARBA00022840"/>
    </source>
</evidence>
<evidence type="ECO:0000256" key="5">
    <source>
        <dbReference type="ARBA" id="ARBA00022741"/>
    </source>
</evidence>
<dbReference type="Gene3D" id="3.40.50.300">
    <property type="entry name" value="P-loop containing nucleotide triphosphate hydrolases"/>
    <property type="match status" value="1"/>
</dbReference>
<keyword evidence="3" id="KW-1003">Cell membrane</keyword>
<dbReference type="GO" id="GO:0005886">
    <property type="term" value="C:plasma membrane"/>
    <property type="evidence" value="ECO:0007669"/>
    <property type="project" value="UniProtKB-SubCell"/>
</dbReference>
<feature type="transmembrane region" description="Helical" evidence="9">
    <location>
        <begin position="185"/>
        <end position="204"/>
    </location>
</feature>
<keyword evidence="4 9" id="KW-0812">Transmembrane</keyword>
<dbReference type="RefSeq" id="WP_119444770.1">
    <property type="nucleotide sequence ID" value="NZ_CP032317.1"/>
</dbReference>
<evidence type="ECO:0000259" key="11">
    <source>
        <dbReference type="PROSITE" id="PS50929"/>
    </source>
</evidence>
<keyword evidence="5" id="KW-0547">Nucleotide-binding</keyword>
<dbReference type="PROSITE" id="PS50893">
    <property type="entry name" value="ABC_TRANSPORTER_2"/>
    <property type="match status" value="1"/>
</dbReference>
<evidence type="ECO:0000256" key="4">
    <source>
        <dbReference type="ARBA" id="ARBA00022692"/>
    </source>
</evidence>
<reference evidence="12 13" key="1">
    <citation type="submission" date="2018-09" db="EMBL/GenBank/DDBJ databases">
        <title>Hymenobacter medium sp. nov., isolated from R2A medium.</title>
        <authorList>
            <person name="Yingchao G."/>
        </authorList>
    </citation>
    <scope>NUCLEOTIDE SEQUENCE [LARGE SCALE GENOMIC DNA]</scope>
    <source>
        <strain evidence="13">sh-6</strain>
    </source>
</reference>
<dbReference type="SMART" id="SM00382">
    <property type="entry name" value="AAA"/>
    <property type="match status" value="1"/>
</dbReference>
<dbReference type="InterPro" id="IPR003439">
    <property type="entry name" value="ABC_transporter-like_ATP-bd"/>
</dbReference>
<keyword evidence="7 9" id="KW-1133">Transmembrane helix</keyword>
<evidence type="ECO:0000256" key="3">
    <source>
        <dbReference type="ARBA" id="ARBA00022475"/>
    </source>
</evidence>
<dbReference type="PROSITE" id="PS00211">
    <property type="entry name" value="ABC_TRANSPORTER_1"/>
    <property type="match status" value="1"/>
</dbReference>
<dbReference type="Pfam" id="PF00005">
    <property type="entry name" value="ABC_tran"/>
    <property type="match status" value="1"/>
</dbReference>
<dbReference type="SUPFAM" id="SSF52540">
    <property type="entry name" value="P-loop containing nucleoside triphosphate hydrolases"/>
    <property type="match status" value="1"/>
</dbReference>
<gene>
    <name evidence="12" type="ORF">D3Y59_09105</name>
</gene>
<evidence type="ECO:0000313" key="12">
    <source>
        <dbReference type="EMBL" id="AYA37194.1"/>
    </source>
</evidence>
<sequence>MFKENVIGQALRSLLYYLAPADKRQAAIMFLFLIIASLLDVFGLASLVPVVMLASAPGSVEKTRWSAWLYNQMNFESEKSFLIFLIIAIFVFFLVKNVFTSWINYKQVRFTAYVALKIVDNQFQKYTGLPFWKFQEMGTARMVNDALVMPNSYLNGVIRQLFIFLSEIIIVFVVVLGILLYQPALFVILLVTLVPTTLLTYRALKNRSQQVGQQIDANRPKAYGMVIDTFAGFVELKLANKLSRFRNRVYENQGYLQGLEAKSYLYNLLPLRIIEMVAILAVVTIFLYSLLFAKDTTSLVTIVGLFAAAAYRLMPSVNRILTSLVTIKQHIYTFESLALFREREWQSHHVKQQPNLNFERQIDFDRVSFAFPGGDHPVLNDVSFSVRKGEKIGFIGSSGSGKTTLMNLLLRFYEQQQGQIKVDGVTLTPEYTSAWHQLVGYVKQDTFLMEASIRDNITLGEEQPDEQRLQYALEQASLADFVRTLPNGVDTVSGERGARLSGGQRQRIGIARALYKRTQVLVMDEATSALDNQTEREVNEAINKLSGTDITILIIAHRITTLRQCDRIYELKNGQIAAVYSYEELIAKHV</sequence>
<dbReference type="SUPFAM" id="SSF90123">
    <property type="entry name" value="ABC transporter transmembrane region"/>
    <property type="match status" value="1"/>
</dbReference>
<dbReference type="PROSITE" id="PS50929">
    <property type="entry name" value="ABC_TM1F"/>
    <property type="match status" value="1"/>
</dbReference>
<dbReference type="Proteomes" id="UP000262802">
    <property type="component" value="Chromosome"/>
</dbReference>
<dbReference type="PANTHER" id="PTHR24221">
    <property type="entry name" value="ATP-BINDING CASSETTE SUB-FAMILY B"/>
    <property type="match status" value="1"/>
</dbReference>
<dbReference type="OrthoDB" id="1522160at2"/>
<dbReference type="InterPro" id="IPR003593">
    <property type="entry name" value="AAA+_ATPase"/>
</dbReference>
<dbReference type="KEGG" id="hyh:D3Y59_09105"/>
<dbReference type="InterPro" id="IPR036640">
    <property type="entry name" value="ABC1_TM_sf"/>
</dbReference>
<dbReference type="Gene3D" id="1.20.1560.10">
    <property type="entry name" value="ABC transporter type 1, transmembrane domain"/>
    <property type="match status" value="1"/>
</dbReference>
<keyword evidence="13" id="KW-1185">Reference proteome</keyword>
<evidence type="ECO:0000256" key="1">
    <source>
        <dbReference type="ARBA" id="ARBA00004651"/>
    </source>
</evidence>
<dbReference type="GO" id="GO:0034040">
    <property type="term" value="F:ATPase-coupled lipid transmembrane transporter activity"/>
    <property type="evidence" value="ECO:0007669"/>
    <property type="project" value="TreeGrafter"/>
</dbReference>
<feature type="domain" description="ABC transmembrane type-1" evidence="11">
    <location>
        <begin position="27"/>
        <end position="329"/>
    </location>
</feature>
<dbReference type="AlphaFoldDB" id="A0A3B7QZ96"/>
<dbReference type="GO" id="GO:0016887">
    <property type="term" value="F:ATP hydrolysis activity"/>
    <property type="evidence" value="ECO:0007669"/>
    <property type="project" value="InterPro"/>
</dbReference>
<evidence type="ECO:0000256" key="9">
    <source>
        <dbReference type="SAM" id="Phobius"/>
    </source>
</evidence>
<dbReference type="FunFam" id="3.40.50.300:FF:000299">
    <property type="entry name" value="ABC transporter ATP-binding protein/permease"/>
    <property type="match status" value="1"/>
</dbReference>
<evidence type="ECO:0000313" key="13">
    <source>
        <dbReference type="Proteomes" id="UP000262802"/>
    </source>
</evidence>